<gene>
    <name evidence="7" type="ORF">A4D02_09455</name>
</gene>
<evidence type="ECO:0000259" key="6">
    <source>
        <dbReference type="Pfam" id="PF08281"/>
    </source>
</evidence>
<dbReference type="InterPro" id="IPR014284">
    <property type="entry name" value="RNA_pol_sigma-70_dom"/>
</dbReference>
<evidence type="ECO:0000256" key="4">
    <source>
        <dbReference type="ARBA" id="ARBA00023163"/>
    </source>
</evidence>
<organism evidence="7 8">
    <name type="scientific">Niastella koreensis</name>
    <dbReference type="NCBI Taxonomy" id="354356"/>
    <lineage>
        <taxon>Bacteria</taxon>
        <taxon>Pseudomonadati</taxon>
        <taxon>Bacteroidota</taxon>
        <taxon>Chitinophagia</taxon>
        <taxon>Chitinophagales</taxon>
        <taxon>Chitinophagaceae</taxon>
        <taxon>Niastella</taxon>
    </lineage>
</organism>
<dbReference type="Gene3D" id="1.10.10.10">
    <property type="entry name" value="Winged helix-like DNA-binding domain superfamily/Winged helix DNA-binding domain"/>
    <property type="match status" value="1"/>
</dbReference>
<name>A0ABX3NQZ8_9BACT</name>
<dbReference type="InterPro" id="IPR013249">
    <property type="entry name" value="RNA_pol_sigma70_r4_t2"/>
</dbReference>
<evidence type="ECO:0000313" key="7">
    <source>
        <dbReference type="EMBL" id="OQP43700.1"/>
    </source>
</evidence>
<dbReference type="SUPFAM" id="SSF88946">
    <property type="entry name" value="Sigma2 domain of RNA polymerase sigma factors"/>
    <property type="match status" value="1"/>
</dbReference>
<dbReference type="EMBL" id="LWBO01000034">
    <property type="protein sequence ID" value="OQP43700.1"/>
    <property type="molecule type" value="Genomic_DNA"/>
</dbReference>
<sequence length="195" mass="22969">MSIPDSVAEYELLQQVACGSERAFGQLFMCYHQWLISHIFRLTGSMAQAEEVVQDVFLKLWVNREVLAGIQRFKPYLFVLSRNHAVNVLKKTIKERLQRQQWEQAHELYPLNNEDEPAHTWYTLLDEAIDQLPDQQQKAYLLSRYEQLTYAEISGKMNISRETVKKYIQLAIASITAYIKKKMAELKVLLFFLFF</sequence>
<dbReference type="CDD" id="cd06171">
    <property type="entry name" value="Sigma70_r4"/>
    <property type="match status" value="1"/>
</dbReference>
<dbReference type="Proteomes" id="UP000192277">
    <property type="component" value="Unassembled WGS sequence"/>
</dbReference>
<dbReference type="Pfam" id="PF08281">
    <property type="entry name" value="Sigma70_r4_2"/>
    <property type="match status" value="1"/>
</dbReference>
<dbReference type="InterPro" id="IPR007627">
    <property type="entry name" value="RNA_pol_sigma70_r2"/>
</dbReference>
<evidence type="ECO:0000256" key="2">
    <source>
        <dbReference type="ARBA" id="ARBA00023015"/>
    </source>
</evidence>
<dbReference type="Pfam" id="PF04542">
    <property type="entry name" value="Sigma70_r2"/>
    <property type="match status" value="1"/>
</dbReference>
<dbReference type="PANTHER" id="PTHR43133:SF46">
    <property type="entry name" value="RNA POLYMERASE SIGMA-70 FACTOR ECF SUBFAMILY"/>
    <property type="match status" value="1"/>
</dbReference>
<evidence type="ECO:0000256" key="3">
    <source>
        <dbReference type="ARBA" id="ARBA00023082"/>
    </source>
</evidence>
<evidence type="ECO:0000256" key="1">
    <source>
        <dbReference type="ARBA" id="ARBA00010641"/>
    </source>
</evidence>
<dbReference type="InterPro" id="IPR013324">
    <property type="entry name" value="RNA_pol_sigma_r3/r4-like"/>
</dbReference>
<feature type="domain" description="RNA polymerase sigma factor 70 region 4 type 2" evidence="6">
    <location>
        <begin position="124"/>
        <end position="173"/>
    </location>
</feature>
<evidence type="ECO:0008006" key="9">
    <source>
        <dbReference type="Google" id="ProtNLM"/>
    </source>
</evidence>
<dbReference type="InterPro" id="IPR036388">
    <property type="entry name" value="WH-like_DNA-bd_sf"/>
</dbReference>
<dbReference type="InterPro" id="IPR013325">
    <property type="entry name" value="RNA_pol_sigma_r2"/>
</dbReference>
<keyword evidence="4" id="KW-0804">Transcription</keyword>
<feature type="domain" description="RNA polymerase sigma-70 region 2" evidence="5">
    <location>
        <begin position="27"/>
        <end position="91"/>
    </location>
</feature>
<reference evidence="7 8" key="1">
    <citation type="submission" date="2016-04" db="EMBL/GenBank/DDBJ databases">
        <authorList>
            <person name="Chen L."/>
            <person name="Zhuang W."/>
            <person name="Wang G."/>
        </authorList>
    </citation>
    <scope>NUCLEOTIDE SEQUENCE [LARGE SCALE GENOMIC DNA]</scope>
    <source>
        <strain evidence="8">GR20</strain>
    </source>
</reference>
<proteinExistence type="inferred from homology"/>
<keyword evidence="3" id="KW-0731">Sigma factor</keyword>
<comment type="caution">
    <text evidence="7">The sequence shown here is derived from an EMBL/GenBank/DDBJ whole genome shotgun (WGS) entry which is preliminary data.</text>
</comment>
<accession>A0ABX3NQZ8</accession>
<dbReference type="InterPro" id="IPR039425">
    <property type="entry name" value="RNA_pol_sigma-70-like"/>
</dbReference>
<dbReference type="Gene3D" id="1.10.1740.10">
    <property type="match status" value="1"/>
</dbReference>
<protein>
    <recommendedName>
        <fullName evidence="9">RNA polymerase, sigma-24 subunit, ECF subfamily</fullName>
    </recommendedName>
</protein>
<dbReference type="SUPFAM" id="SSF88659">
    <property type="entry name" value="Sigma3 and sigma4 domains of RNA polymerase sigma factors"/>
    <property type="match status" value="1"/>
</dbReference>
<evidence type="ECO:0000259" key="5">
    <source>
        <dbReference type="Pfam" id="PF04542"/>
    </source>
</evidence>
<comment type="similarity">
    <text evidence="1">Belongs to the sigma-70 factor family. ECF subfamily.</text>
</comment>
<dbReference type="NCBIfam" id="TIGR02937">
    <property type="entry name" value="sigma70-ECF"/>
    <property type="match status" value="1"/>
</dbReference>
<dbReference type="PANTHER" id="PTHR43133">
    <property type="entry name" value="RNA POLYMERASE ECF-TYPE SIGMA FACTO"/>
    <property type="match status" value="1"/>
</dbReference>
<keyword evidence="2" id="KW-0805">Transcription regulation</keyword>
<keyword evidence="8" id="KW-1185">Reference proteome</keyword>
<evidence type="ECO:0000313" key="8">
    <source>
        <dbReference type="Proteomes" id="UP000192277"/>
    </source>
</evidence>
<dbReference type="RefSeq" id="WP_014218676.1">
    <property type="nucleotide sequence ID" value="NZ_LWBO01000034.1"/>
</dbReference>